<comment type="caution">
    <text evidence="1">The sequence shown here is derived from an EMBL/GenBank/DDBJ whole genome shotgun (WGS) entry which is preliminary data.</text>
</comment>
<gene>
    <name evidence="1" type="ORF">GCM10023156_61070</name>
</gene>
<organism evidence="1 2">
    <name type="scientific">Novipirellula rosea</name>
    <dbReference type="NCBI Taxonomy" id="1031540"/>
    <lineage>
        <taxon>Bacteria</taxon>
        <taxon>Pseudomonadati</taxon>
        <taxon>Planctomycetota</taxon>
        <taxon>Planctomycetia</taxon>
        <taxon>Pirellulales</taxon>
        <taxon>Pirellulaceae</taxon>
        <taxon>Novipirellula</taxon>
    </lineage>
</organism>
<name>A0ABP8NNK6_9BACT</name>
<dbReference type="EMBL" id="BAABGA010000107">
    <property type="protein sequence ID" value="GAA4469278.1"/>
    <property type="molecule type" value="Genomic_DNA"/>
</dbReference>
<dbReference type="RefSeq" id="WP_339945748.1">
    <property type="nucleotide sequence ID" value="NZ_BAABGA010000107.1"/>
</dbReference>
<evidence type="ECO:0000313" key="1">
    <source>
        <dbReference type="EMBL" id="GAA4469278.1"/>
    </source>
</evidence>
<sequence length="131" mass="14387">MNEPQTFQDALRQAKSIWIGCQWPTQFGSSRLNLEGLRSRQAGIAEKATRGEESRCWGGAAIWLAAVEHDAALAGELAEQAVRAAQAGENGEAQRLLGEAVALEQKYREPIVYQPLLKRFEQSIALQSCCS</sequence>
<reference evidence="2" key="1">
    <citation type="journal article" date="2019" name="Int. J. Syst. Evol. Microbiol.">
        <title>The Global Catalogue of Microorganisms (GCM) 10K type strain sequencing project: providing services to taxonomists for standard genome sequencing and annotation.</title>
        <authorList>
            <consortium name="The Broad Institute Genomics Platform"/>
            <consortium name="The Broad Institute Genome Sequencing Center for Infectious Disease"/>
            <person name="Wu L."/>
            <person name="Ma J."/>
        </authorList>
    </citation>
    <scope>NUCLEOTIDE SEQUENCE [LARGE SCALE GENOMIC DNA]</scope>
    <source>
        <strain evidence="2">JCM 17759</strain>
    </source>
</reference>
<evidence type="ECO:0000313" key="2">
    <source>
        <dbReference type="Proteomes" id="UP001500840"/>
    </source>
</evidence>
<dbReference type="Proteomes" id="UP001500840">
    <property type="component" value="Unassembled WGS sequence"/>
</dbReference>
<protein>
    <submittedName>
        <fullName evidence="1">Uncharacterized protein</fullName>
    </submittedName>
</protein>
<accession>A0ABP8NNK6</accession>
<keyword evidence="2" id="KW-1185">Reference proteome</keyword>
<proteinExistence type="predicted"/>